<reference evidence="2" key="1">
    <citation type="journal article" date="2022" name="bioRxiv">
        <title>Sequencing and chromosome-scale assembly of the giantPleurodeles waltlgenome.</title>
        <authorList>
            <person name="Brown T."/>
            <person name="Elewa A."/>
            <person name="Iarovenko S."/>
            <person name="Subramanian E."/>
            <person name="Araus A.J."/>
            <person name="Petzold A."/>
            <person name="Susuki M."/>
            <person name="Suzuki K.-i.T."/>
            <person name="Hayashi T."/>
            <person name="Toyoda A."/>
            <person name="Oliveira C."/>
            <person name="Osipova E."/>
            <person name="Leigh N.D."/>
            <person name="Simon A."/>
            <person name="Yun M.H."/>
        </authorList>
    </citation>
    <scope>NUCLEOTIDE SEQUENCE</scope>
    <source>
        <strain evidence="2">20211129_DDA</strain>
        <tissue evidence="2">Liver</tissue>
    </source>
</reference>
<name>A0AAV7MS02_PLEWA</name>
<gene>
    <name evidence="2" type="ORF">NDU88_003283</name>
</gene>
<accession>A0AAV7MS02</accession>
<feature type="region of interest" description="Disordered" evidence="1">
    <location>
        <begin position="89"/>
        <end position="112"/>
    </location>
</feature>
<dbReference type="Proteomes" id="UP001066276">
    <property type="component" value="Chromosome 9"/>
</dbReference>
<dbReference type="EMBL" id="JANPWB010000013">
    <property type="protein sequence ID" value="KAJ1105879.1"/>
    <property type="molecule type" value="Genomic_DNA"/>
</dbReference>
<proteinExistence type="predicted"/>
<feature type="region of interest" description="Disordered" evidence="1">
    <location>
        <begin position="1"/>
        <end position="23"/>
    </location>
</feature>
<evidence type="ECO:0000256" key="1">
    <source>
        <dbReference type="SAM" id="MobiDB-lite"/>
    </source>
</evidence>
<feature type="region of interest" description="Disordered" evidence="1">
    <location>
        <begin position="44"/>
        <end position="64"/>
    </location>
</feature>
<evidence type="ECO:0000313" key="2">
    <source>
        <dbReference type="EMBL" id="KAJ1105879.1"/>
    </source>
</evidence>
<organism evidence="2 3">
    <name type="scientific">Pleurodeles waltl</name>
    <name type="common">Iberian ribbed newt</name>
    <dbReference type="NCBI Taxonomy" id="8319"/>
    <lineage>
        <taxon>Eukaryota</taxon>
        <taxon>Metazoa</taxon>
        <taxon>Chordata</taxon>
        <taxon>Craniata</taxon>
        <taxon>Vertebrata</taxon>
        <taxon>Euteleostomi</taxon>
        <taxon>Amphibia</taxon>
        <taxon>Batrachia</taxon>
        <taxon>Caudata</taxon>
        <taxon>Salamandroidea</taxon>
        <taxon>Salamandridae</taxon>
        <taxon>Pleurodelinae</taxon>
        <taxon>Pleurodeles</taxon>
    </lineage>
</organism>
<protein>
    <submittedName>
        <fullName evidence="2">Uncharacterized protein</fullName>
    </submittedName>
</protein>
<comment type="caution">
    <text evidence="2">The sequence shown here is derived from an EMBL/GenBank/DDBJ whole genome shotgun (WGS) entry which is preliminary data.</text>
</comment>
<evidence type="ECO:0000313" key="3">
    <source>
        <dbReference type="Proteomes" id="UP001066276"/>
    </source>
</evidence>
<keyword evidence="3" id="KW-1185">Reference proteome</keyword>
<dbReference type="AlphaFoldDB" id="A0AAV7MS02"/>
<sequence length="261" mass="28123">MCWEEAPLSESRSRCYPDEAPGGRLRHWGRAALELRRARRGSARIPLRGNPGNASTGKAPGRTSRELGSTVIRAPFDLLRRASEKVAGAEALGKAREEEKTPAPPQPSINLWQVGGQGLGIKGDRRDPVASDSLGKLKGKGKTLALANCSKKKREGIEGKTKTKHRLTPSLRSYFRTGPEDIVLVLGQGKMDTFVIKDVGRGTDAGKEAEEGFSPLFANSSLQENTQAGMAADMICQGDMQLTPQQEELGQVAQVVSPPQI</sequence>